<organism evidence="2 3">
    <name type="scientific">Methylobacter tundripaludum</name>
    <dbReference type="NCBI Taxonomy" id="173365"/>
    <lineage>
        <taxon>Bacteria</taxon>
        <taxon>Pseudomonadati</taxon>
        <taxon>Pseudomonadota</taxon>
        <taxon>Gammaproteobacteria</taxon>
        <taxon>Methylococcales</taxon>
        <taxon>Methylococcaceae</taxon>
        <taxon>Methylobacter</taxon>
    </lineage>
</organism>
<comment type="caution">
    <text evidence="2">The sequence shown here is derived from an EMBL/GenBank/DDBJ whole genome shotgun (WGS) entry which is preliminary data.</text>
</comment>
<dbReference type="EMBL" id="PTIY01000004">
    <property type="protein sequence ID" value="PPK72309.1"/>
    <property type="molecule type" value="Genomic_DNA"/>
</dbReference>
<proteinExistence type="predicted"/>
<evidence type="ECO:0000259" key="1">
    <source>
        <dbReference type="Pfam" id="PF12770"/>
    </source>
</evidence>
<dbReference type="Proteomes" id="UP000238071">
    <property type="component" value="Unassembled WGS sequence"/>
</dbReference>
<dbReference type="OrthoDB" id="5625954at2"/>
<accession>A0A2S6H491</accession>
<dbReference type="AlphaFoldDB" id="A0A2S6H491"/>
<gene>
    <name evidence="2" type="ORF">B0F88_104102</name>
</gene>
<evidence type="ECO:0000313" key="2">
    <source>
        <dbReference type="EMBL" id="PPK72309.1"/>
    </source>
</evidence>
<reference evidence="2 3" key="1">
    <citation type="submission" date="2018-02" db="EMBL/GenBank/DDBJ databases">
        <title>Subsurface microbial communities from deep shales in Ohio and West Virginia, USA.</title>
        <authorList>
            <person name="Wrighton K."/>
        </authorList>
    </citation>
    <scope>NUCLEOTIDE SEQUENCE [LARGE SCALE GENOMIC DNA]</scope>
    <source>
        <strain evidence="2 3">OWC-G53F</strain>
    </source>
</reference>
<name>A0A2S6H491_9GAMM</name>
<protein>
    <submittedName>
        <fullName evidence="2">CHAT domain-containing protein</fullName>
    </submittedName>
</protein>
<dbReference type="InterPro" id="IPR024983">
    <property type="entry name" value="CHAT_dom"/>
</dbReference>
<keyword evidence="3" id="KW-1185">Reference proteome</keyword>
<evidence type="ECO:0000313" key="3">
    <source>
        <dbReference type="Proteomes" id="UP000238071"/>
    </source>
</evidence>
<dbReference type="RefSeq" id="WP_104423107.1">
    <property type="nucleotide sequence ID" value="NZ_PTIY01000004.1"/>
</dbReference>
<sequence length="722" mass="81125">MSEIRLNKNICTIETSMTVGQIIEILAKKPYAYIVLRRPKQEAGAYWFYVCRPEQLLFWIKNSGSFPNIPDDIEKTPVSYLIDKLRKKNDSASQSLPLMELIPFHETDSAPVVNKKISSWNEDFYRGGWKSANFPVLLQGNKPQGVFDPVQVQEKKMSKQENRLFGYVGIPETIQSYRGIPTYHAADTADSKLFGYEEQEGLNAVAAAFADAKSMHQAYPDIKASDEHPVAGDSIDLEVSLEDVLSATTSGIVMLPNEAPEFVFKMRVHLLCADHSEWQDLDYSQAKGTITSAQFTITAPDLTLDANGDYPEREKLLVRANFYYENRWCGEGRRFLDLRLDDSIAPVKKIPKPPESEWQKCLNIEQGAQPADLLVRIQHKQGNNYLWSFLSPHLEFAGSSEASMEIPDGAEAWVKTLLEPYAGIDLFDLKKAEIKGIGKAIYDSTPKDFKEAYRELFHALNANFNSILFISDESCVPWELMHIAIEGVTPEFLGIRHAVGRWIASESSRLVQNINVQEFVVTGSDYANTPKINKLPWVRDELDWLTEHYRSQRIALNSATILDFLKNGTAQAVHFACHGQNSNKNSLLNELIMEDYPENITPLVINGWDVQNGLGKQHPIIFLNACQAAAAGNELGLIVGLPAAFLAAGASAVICPLWRISDEHAKEITEQFYLAAFAQSGKTLGEILQTIREQWESKNHLTFLAYVLYGDPQAKINFNPQP</sequence>
<feature type="domain" description="CHAT" evidence="1">
    <location>
        <begin position="506"/>
        <end position="677"/>
    </location>
</feature>
<dbReference type="Pfam" id="PF12770">
    <property type="entry name" value="CHAT"/>
    <property type="match status" value="1"/>
</dbReference>
<dbReference type="Gene3D" id="3.40.50.1460">
    <property type="match status" value="1"/>
</dbReference>